<evidence type="ECO:0000256" key="3">
    <source>
        <dbReference type="ARBA" id="ARBA00005119"/>
    </source>
</evidence>
<evidence type="ECO:0000256" key="20">
    <source>
        <dbReference type="ARBA" id="ARBA00032253"/>
    </source>
</evidence>
<evidence type="ECO:0000256" key="21">
    <source>
        <dbReference type="ARBA" id="ARBA00032396"/>
    </source>
</evidence>
<evidence type="ECO:0000313" key="25">
    <source>
        <dbReference type="EMBL" id="AIZ36624.1"/>
    </source>
</evidence>
<dbReference type="PANTHER" id="PTHR46382:SF1">
    <property type="entry name" value="PHOSPHATIDATE CYTIDYLYLTRANSFERASE"/>
    <property type="match status" value="1"/>
</dbReference>
<keyword evidence="12 25" id="KW-0548">Nucleotidyltransferase</keyword>
<keyword evidence="11 24" id="KW-0812">Transmembrane</keyword>
<feature type="transmembrane region" description="Helical" evidence="24">
    <location>
        <begin position="77"/>
        <end position="95"/>
    </location>
</feature>
<organism evidence="25 26">
    <name type="scientific">Parvimonas micra</name>
    <dbReference type="NCBI Taxonomy" id="33033"/>
    <lineage>
        <taxon>Bacteria</taxon>
        <taxon>Bacillati</taxon>
        <taxon>Bacillota</taxon>
        <taxon>Tissierellia</taxon>
        <taxon>Tissierellales</taxon>
        <taxon>Peptoniphilaceae</taxon>
        <taxon>Parvimonas</taxon>
    </lineage>
</organism>
<dbReference type="KEGG" id="pmic:NW74_04395"/>
<keyword evidence="26" id="KW-1185">Reference proteome</keyword>
<keyword evidence="17" id="KW-1208">Phospholipid metabolism</keyword>
<evidence type="ECO:0000256" key="18">
    <source>
        <dbReference type="ARBA" id="ARBA00029893"/>
    </source>
</evidence>
<feature type="transmembrane region" description="Helical" evidence="24">
    <location>
        <begin position="12"/>
        <end position="41"/>
    </location>
</feature>
<dbReference type="RefSeq" id="WP_041954045.1">
    <property type="nucleotide sequence ID" value="NZ_CP009761.1"/>
</dbReference>
<protein>
    <recommendedName>
        <fullName evidence="7">Phosphatidate cytidylyltransferase</fullName>
        <ecNumber evidence="6">2.7.7.41</ecNumber>
    </recommendedName>
    <alternativeName>
        <fullName evidence="20">CDP-DAG synthase</fullName>
    </alternativeName>
    <alternativeName>
        <fullName evidence="22">CDP-DG synthase</fullName>
    </alternativeName>
    <alternativeName>
        <fullName evidence="18">CDP-diacylglycerol synthase</fullName>
    </alternativeName>
    <alternativeName>
        <fullName evidence="21">CDP-diglyceride pyrophosphorylase</fullName>
    </alternativeName>
    <alternativeName>
        <fullName evidence="23">CDP-diglyceride synthase</fullName>
    </alternativeName>
    <alternativeName>
        <fullName evidence="19">CTP:phosphatidate cytidylyltransferase</fullName>
    </alternativeName>
</protein>
<reference evidence="25 26" key="1">
    <citation type="submission" date="2014-10" db="EMBL/GenBank/DDBJ databases">
        <title>Complete genome sequence of Parvimonas micra KCOM 1535 (= ChDC B708).</title>
        <authorList>
            <person name="Kook J.-K."/>
            <person name="Park S.-N."/>
            <person name="Lim Y.K."/>
            <person name="Roh H."/>
        </authorList>
    </citation>
    <scope>NUCLEOTIDE SEQUENCE [LARGE SCALE GENOMIC DNA]</scope>
    <source>
        <strain evidence="26">KCOM 1535 / ChDC B708</strain>
    </source>
</reference>
<comment type="catalytic activity">
    <reaction evidence="1">
        <text>a 1,2-diacyl-sn-glycero-3-phosphate + CTP + H(+) = a CDP-1,2-diacyl-sn-glycerol + diphosphate</text>
        <dbReference type="Rhea" id="RHEA:16229"/>
        <dbReference type="ChEBI" id="CHEBI:15378"/>
        <dbReference type="ChEBI" id="CHEBI:33019"/>
        <dbReference type="ChEBI" id="CHEBI:37563"/>
        <dbReference type="ChEBI" id="CHEBI:58332"/>
        <dbReference type="ChEBI" id="CHEBI:58608"/>
        <dbReference type="EC" id="2.7.7.41"/>
    </reaction>
</comment>
<evidence type="ECO:0000256" key="4">
    <source>
        <dbReference type="ARBA" id="ARBA00005189"/>
    </source>
</evidence>
<evidence type="ECO:0000256" key="15">
    <source>
        <dbReference type="ARBA" id="ARBA00023136"/>
    </source>
</evidence>
<evidence type="ECO:0000256" key="13">
    <source>
        <dbReference type="ARBA" id="ARBA00022989"/>
    </source>
</evidence>
<keyword evidence="16" id="KW-0594">Phospholipid biosynthesis</keyword>
<dbReference type="Proteomes" id="UP000031386">
    <property type="component" value="Chromosome"/>
</dbReference>
<feature type="transmembrane region" description="Helical" evidence="24">
    <location>
        <begin position="170"/>
        <end position="188"/>
    </location>
</feature>
<evidence type="ECO:0000256" key="1">
    <source>
        <dbReference type="ARBA" id="ARBA00001698"/>
    </source>
</evidence>
<sequence>MNSFINRTISGVLMLIVSFICIYCGGYALIGYTMTIAVLCLIELFRTFKLNDILVIVLSMLFSVAILYSIGSSNKDLVLTFFSLYFLSISIYYLFFNKINIENFGKLLFSFIYISIPMGIFLRLGQTNLLWVVFLISWGTDTFAYLFGIIFGKHKLYPSISPKKTVEGSLGGIFGSVILLNIFNFFVLKYNAVFIISFGIILSIVAQLGDLFASKIKREIGIKDFSNIIRGHGGFLDRFDSIIFVTPLVYIIFHIFGGSI</sequence>
<evidence type="ECO:0000256" key="8">
    <source>
        <dbReference type="ARBA" id="ARBA00022475"/>
    </source>
</evidence>
<comment type="similarity">
    <text evidence="5">Belongs to the CDS family.</text>
</comment>
<dbReference type="GO" id="GO:0016024">
    <property type="term" value="P:CDP-diacylglycerol biosynthetic process"/>
    <property type="evidence" value="ECO:0007669"/>
    <property type="project" value="TreeGrafter"/>
</dbReference>
<evidence type="ECO:0000256" key="6">
    <source>
        <dbReference type="ARBA" id="ARBA00012487"/>
    </source>
</evidence>
<evidence type="ECO:0000256" key="11">
    <source>
        <dbReference type="ARBA" id="ARBA00022692"/>
    </source>
</evidence>
<comment type="pathway">
    <text evidence="4">Lipid metabolism.</text>
</comment>
<proteinExistence type="inferred from homology"/>
<dbReference type="EMBL" id="CP009761">
    <property type="protein sequence ID" value="AIZ36624.1"/>
    <property type="molecule type" value="Genomic_DNA"/>
</dbReference>
<evidence type="ECO:0000256" key="22">
    <source>
        <dbReference type="ARBA" id="ARBA00032743"/>
    </source>
</evidence>
<feature type="transmembrane region" description="Helical" evidence="24">
    <location>
        <begin position="130"/>
        <end position="150"/>
    </location>
</feature>
<evidence type="ECO:0000256" key="12">
    <source>
        <dbReference type="ARBA" id="ARBA00022695"/>
    </source>
</evidence>
<dbReference type="GO" id="GO:0004605">
    <property type="term" value="F:phosphatidate cytidylyltransferase activity"/>
    <property type="evidence" value="ECO:0007669"/>
    <property type="project" value="UniProtKB-EC"/>
</dbReference>
<evidence type="ECO:0000256" key="17">
    <source>
        <dbReference type="ARBA" id="ARBA00023264"/>
    </source>
</evidence>
<dbReference type="OrthoDB" id="9799199at2"/>
<dbReference type="GO" id="GO:0005886">
    <property type="term" value="C:plasma membrane"/>
    <property type="evidence" value="ECO:0007669"/>
    <property type="project" value="UniProtKB-SubCell"/>
</dbReference>
<feature type="transmembrane region" description="Helical" evidence="24">
    <location>
        <begin position="235"/>
        <end position="256"/>
    </location>
</feature>
<feature type="transmembrane region" description="Helical" evidence="24">
    <location>
        <begin position="53"/>
        <end position="71"/>
    </location>
</feature>
<keyword evidence="15 24" id="KW-0472">Membrane</keyword>
<dbReference type="EC" id="2.7.7.41" evidence="6"/>
<dbReference type="Pfam" id="PF01148">
    <property type="entry name" value="CTP_transf_1"/>
    <property type="match status" value="1"/>
</dbReference>
<evidence type="ECO:0000256" key="23">
    <source>
        <dbReference type="ARBA" id="ARBA00033406"/>
    </source>
</evidence>
<evidence type="ECO:0000256" key="19">
    <source>
        <dbReference type="ARBA" id="ARBA00031825"/>
    </source>
</evidence>
<keyword evidence="9" id="KW-0444">Lipid biosynthesis</keyword>
<keyword evidence="10 25" id="KW-0808">Transferase</keyword>
<evidence type="ECO:0000256" key="14">
    <source>
        <dbReference type="ARBA" id="ARBA00023098"/>
    </source>
</evidence>
<dbReference type="AlphaFoldDB" id="A0A0B4S2G5"/>
<dbReference type="STRING" id="33033.NW74_04395"/>
<keyword evidence="8" id="KW-1003">Cell membrane</keyword>
<gene>
    <name evidence="25" type="ORF">NW74_04395</name>
</gene>
<evidence type="ECO:0000256" key="10">
    <source>
        <dbReference type="ARBA" id="ARBA00022679"/>
    </source>
</evidence>
<feature type="transmembrane region" description="Helical" evidence="24">
    <location>
        <begin position="194"/>
        <end position="214"/>
    </location>
</feature>
<evidence type="ECO:0000256" key="7">
    <source>
        <dbReference type="ARBA" id="ARBA00019373"/>
    </source>
</evidence>
<feature type="transmembrane region" description="Helical" evidence="24">
    <location>
        <begin position="107"/>
        <end position="124"/>
    </location>
</feature>
<name>A0A0B4S2G5_9FIRM</name>
<evidence type="ECO:0000256" key="24">
    <source>
        <dbReference type="SAM" id="Phobius"/>
    </source>
</evidence>
<evidence type="ECO:0000256" key="2">
    <source>
        <dbReference type="ARBA" id="ARBA00004651"/>
    </source>
</evidence>
<evidence type="ECO:0000256" key="5">
    <source>
        <dbReference type="ARBA" id="ARBA00010185"/>
    </source>
</evidence>
<comment type="subcellular location">
    <subcellularLocation>
        <location evidence="2">Cell membrane</location>
        <topology evidence="2">Multi-pass membrane protein</topology>
    </subcellularLocation>
</comment>
<evidence type="ECO:0000256" key="9">
    <source>
        <dbReference type="ARBA" id="ARBA00022516"/>
    </source>
</evidence>
<dbReference type="PANTHER" id="PTHR46382">
    <property type="entry name" value="PHOSPHATIDATE CYTIDYLYLTRANSFERASE"/>
    <property type="match status" value="1"/>
</dbReference>
<evidence type="ECO:0000313" key="26">
    <source>
        <dbReference type="Proteomes" id="UP000031386"/>
    </source>
</evidence>
<keyword evidence="13 24" id="KW-1133">Transmembrane helix</keyword>
<comment type="pathway">
    <text evidence="3">Phospholipid metabolism; CDP-diacylglycerol biosynthesis; CDP-diacylglycerol from sn-glycerol 3-phosphate: step 3/3.</text>
</comment>
<keyword evidence="14" id="KW-0443">Lipid metabolism</keyword>
<evidence type="ECO:0000256" key="16">
    <source>
        <dbReference type="ARBA" id="ARBA00023209"/>
    </source>
</evidence>
<accession>A0A0B4S2G5</accession>